<dbReference type="AlphaFoldDB" id="A0A6L6JA42"/>
<evidence type="ECO:0000256" key="1">
    <source>
        <dbReference type="SAM" id="MobiDB-lite"/>
    </source>
</evidence>
<evidence type="ECO:0000313" key="4">
    <source>
        <dbReference type="Proteomes" id="UP000478183"/>
    </source>
</evidence>
<dbReference type="EMBL" id="WMIE01000004">
    <property type="protein sequence ID" value="MTH77978.1"/>
    <property type="molecule type" value="Genomic_DNA"/>
</dbReference>
<evidence type="ECO:0000313" key="3">
    <source>
        <dbReference type="EMBL" id="MTH77978.1"/>
    </source>
</evidence>
<keyword evidence="4" id="KW-1185">Reference proteome</keyword>
<gene>
    <name evidence="3" type="ORF">GL286_09585</name>
</gene>
<feature type="compositionally biased region" description="Basic and acidic residues" evidence="1">
    <location>
        <begin position="1"/>
        <end position="19"/>
    </location>
</feature>
<dbReference type="Proteomes" id="UP000478183">
    <property type="component" value="Unassembled WGS sequence"/>
</dbReference>
<dbReference type="PANTHER" id="PTHR33608:SF12">
    <property type="entry name" value="DUF58 DOMAIN-CONTAINING PROTEIN"/>
    <property type="match status" value="1"/>
</dbReference>
<evidence type="ECO:0000259" key="2">
    <source>
        <dbReference type="Pfam" id="PF01882"/>
    </source>
</evidence>
<feature type="region of interest" description="Disordered" evidence="1">
    <location>
        <begin position="1"/>
        <end position="20"/>
    </location>
</feature>
<name>A0A6L6JA42_9RHOB</name>
<dbReference type="Pfam" id="PF01882">
    <property type="entry name" value="DUF58"/>
    <property type="match status" value="1"/>
</dbReference>
<sequence length="235" mass="25418">MDLREIRAFSDGDDPRRLDPAATARTGQLHVRSFHEERDDTTLLIADFRRPMLWGTGHALRSVLVARHLARLGWRAVSRGGSVGLLVATDEANARLSPAIGEAQMQQICRLLARTHDAALIRNSTKDQPSPIALTAVLAQGRQTVAAVGRIHLVTGPDALVGCDGTLTQLSRGRQVEIHLVLDPVEIAPPRHALTVSSVHASRHGNLAAYDAHPVMAHLRKLGAKPHLVLPDDLG</sequence>
<accession>A0A6L6JA42</accession>
<dbReference type="InterPro" id="IPR002881">
    <property type="entry name" value="DUF58"/>
</dbReference>
<comment type="caution">
    <text evidence="3">The sequence shown here is derived from an EMBL/GenBank/DDBJ whole genome shotgun (WGS) entry which is preliminary data.</text>
</comment>
<dbReference type="OrthoDB" id="9776116at2"/>
<organism evidence="3 4">
    <name type="scientific">Paracoccus aestuariivivens</name>
    <dbReference type="NCBI Taxonomy" id="1820333"/>
    <lineage>
        <taxon>Bacteria</taxon>
        <taxon>Pseudomonadati</taxon>
        <taxon>Pseudomonadota</taxon>
        <taxon>Alphaproteobacteria</taxon>
        <taxon>Rhodobacterales</taxon>
        <taxon>Paracoccaceae</taxon>
        <taxon>Paracoccus</taxon>
    </lineage>
</organism>
<protein>
    <submittedName>
        <fullName evidence="3">DUF58 domain-containing protein</fullName>
    </submittedName>
</protein>
<reference evidence="3 4" key="1">
    <citation type="submission" date="2019-11" db="EMBL/GenBank/DDBJ databases">
        <authorList>
            <person name="Dong K."/>
        </authorList>
    </citation>
    <scope>NUCLEOTIDE SEQUENCE [LARGE SCALE GENOMIC DNA]</scope>
    <source>
        <strain evidence="3 4">NBRC 111993</strain>
    </source>
</reference>
<proteinExistence type="predicted"/>
<feature type="domain" description="DUF58" evidence="2">
    <location>
        <begin position="5"/>
        <end position="115"/>
    </location>
</feature>
<dbReference type="PANTHER" id="PTHR33608">
    <property type="entry name" value="BLL2464 PROTEIN"/>
    <property type="match status" value="1"/>
</dbReference>